<evidence type="ECO:0000313" key="9">
    <source>
        <dbReference type="EMBL" id="RGK50904.1"/>
    </source>
</evidence>
<dbReference type="GO" id="GO:0016837">
    <property type="term" value="F:carbon-oxygen lyase activity, acting on polysaccharides"/>
    <property type="evidence" value="ECO:0007669"/>
    <property type="project" value="UniProtKB-ARBA"/>
</dbReference>
<evidence type="ECO:0000256" key="5">
    <source>
        <dbReference type="ARBA" id="ARBA00023239"/>
    </source>
</evidence>
<name>A0A3E4MN27_9BACT</name>
<evidence type="ECO:0000259" key="6">
    <source>
        <dbReference type="Pfam" id="PF02278"/>
    </source>
</evidence>
<keyword evidence="10" id="KW-1185">Reference proteome</keyword>
<evidence type="ECO:0000256" key="1">
    <source>
        <dbReference type="ARBA" id="ARBA00001913"/>
    </source>
</evidence>
<evidence type="ECO:0000256" key="3">
    <source>
        <dbReference type="ARBA" id="ARBA00011245"/>
    </source>
</evidence>
<dbReference type="EMBL" id="QSQT01000048">
    <property type="protein sequence ID" value="RGK50904.1"/>
    <property type="molecule type" value="Genomic_DNA"/>
</dbReference>
<dbReference type="PANTHER" id="PTHR37322">
    <property type="match status" value="1"/>
</dbReference>
<dbReference type="InterPro" id="IPR015176">
    <property type="entry name" value="Lyase_N"/>
</dbReference>
<dbReference type="InterPro" id="IPR008979">
    <property type="entry name" value="Galactose-bd-like_sf"/>
</dbReference>
<comment type="subunit">
    <text evidence="3">Monomer.</text>
</comment>
<dbReference type="AlphaFoldDB" id="A0A3E4MN27"/>
<reference evidence="9 10" key="1">
    <citation type="submission" date="2018-08" db="EMBL/GenBank/DDBJ databases">
        <title>A genome reference for cultivated species of the human gut microbiota.</title>
        <authorList>
            <person name="Zou Y."/>
            <person name="Xue W."/>
            <person name="Luo G."/>
        </authorList>
    </citation>
    <scope>NUCLEOTIDE SEQUENCE [LARGE SCALE GENOMIC DNA]</scope>
    <source>
        <strain evidence="9 10">TF10-3AC</strain>
    </source>
</reference>
<keyword evidence="4" id="KW-0106">Calcium</keyword>
<dbReference type="InterPro" id="IPR003159">
    <property type="entry name" value="Lyase_8_central_dom"/>
</dbReference>
<dbReference type="SUPFAM" id="SSF49863">
    <property type="entry name" value="Hyaluronate lyase-like, C-terminal domain"/>
    <property type="match status" value="1"/>
</dbReference>
<comment type="cofactor">
    <cofactor evidence="1">
        <name>Ca(2+)</name>
        <dbReference type="ChEBI" id="CHEBI:29108"/>
    </cofactor>
</comment>
<evidence type="ECO:0000313" key="10">
    <source>
        <dbReference type="Proteomes" id="UP000260862"/>
    </source>
</evidence>
<dbReference type="Pfam" id="PF02278">
    <property type="entry name" value="Lyase_8"/>
    <property type="match status" value="1"/>
</dbReference>
<comment type="similarity">
    <text evidence="2">Belongs to the polysaccharide lyase 8 family.</text>
</comment>
<dbReference type="Pfam" id="PF09093">
    <property type="entry name" value="Lyase_catalyt"/>
    <property type="match status" value="1"/>
</dbReference>
<feature type="domain" description="Lyase catalytic" evidence="8">
    <location>
        <begin position="207"/>
        <end position="534"/>
    </location>
</feature>
<dbReference type="GO" id="GO:0005975">
    <property type="term" value="P:carbohydrate metabolic process"/>
    <property type="evidence" value="ECO:0007669"/>
    <property type="project" value="InterPro"/>
</dbReference>
<feature type="domain" description="Lyase N-terminal" evidence="7">
    <location>
        <begin position="21"/>
        <end position="175"/>
    </location>
</feature>
<dbReference type="InterPro" id="IPR039174">
    <property type="entry name" value="Chondroitin_ABC_lyase"/>
</dbReference>
<keyword evidence="5" id="KW-0456">Lyase</keyword>
<dbReference type="PANTHER" id="PTHR37322:SF3">
    <property type="entry name" value="CHONDROITIN SULFATE ABC EXOLYASE"/>
    <property type="match status" value="1"/>
</dbReference>
<comment type="caution">
    <text evidence="9">The sequence shown here is derived from an EMBL/GenBank/DDBJ whole genome shotgun (WGS) entry which is preliminary data.</text>
</comment>
<evidence type="ECO:0000256" key="2">
    <source>
        <dbReference type="ARBA" id="ARBA00006699"/>
    </source>
</evidence>
<dbReference type="GO" id="GO:0006027">
    <property type="term" value="P:glycosaminoglycan catabolic process"/>
    <property type="evidence" value="ECO:0007669"/>
    <property type="project" value="InterPro"/>
</dbReference>
<evidence type="ECO:0000259" key="8">
    <source>
        <dbReference type="Pfam" id="PF09093"/>
    </source>
</evidence>
<gene>
    <name evidence="9" type="ORF">DXD04_15730</name>
</gene>
<dbReference type="Gene3D" id="2.60.120.430">
    <property type="entry name" value="Galactose-binding lectin"/>
    <property type="match status" value="1"/>
</dbReference>
<proteinExistence type="inferred from homology"/>
<dbReference type="InterPro" id="IPR008929">
    <property type="entry name" value="Chondroitin_lyas"/>
</dbReference>
<dbReference type="Gene3D" id="2.70.98.10">
    <property type="match status" value="1"/>
</dbReference>
<dbReference type="GO" id="GO:0005576">
    <property type="term" value="C:extracellular region"/>
    <property type="evidence" value="ECO:0007669"/>
    <property type="project" value="InterPro"/>
</dbReference>
<dbReference type="SUPFAM" id="SSF48230">
    <property type="entry name" value="Chondroitin AC/alginate lyase"/>
    <property type="match status" value="1"/>
</dbReference>
<evidence type="ECO:0000256" key="4">
    <source>
        <dbReference type="ARBA" id="ARBA00022837"/>
    </source>
</evidence>
<dbReference type="RefSeq" id="WP_117674103.1">
    <property type="nucleotide sequence ID" value="NZ_CABOGR010000048.1"/>
</dbReference>
<dbReference type="InterPro" id="IPR011071">
    <property type="entry name" value="Lyase_8-like_C"/>
</dbReference>
<sequence>MKYIISILLIATSLIGKAEKYSFEKGIPTQFQVSENSQIELSPLYYKDGTKSLQWDYQSHSFLTLDAPLTLTPKTEKNYGITLWIYNEKIQNDSLVFEFLNEKQQVQYKFSFHLTAIGWRACWIGFEQMKGKKEDKNLTTCRITAPAQKGRIFLDRLTFPVKKMNARTTPDMQMPENNSLANRDLWHWCRLWEWEQYERPTTNNISLTSSDKKDLQKIAQRLTEYCQENLSKKFIKKASSLYEECHIEKSGNGYTGKPLVAPDEKTSQDITWQYIENMLSGFAADYLKNGNDQAKELYFNTFRYAINQGFAYGSGMGTNHHYGYQTRQIYISAWLMRNEIYQQPDKKEILDMLTYWSGIQETRKPYKEGRDELLDTWHTLLIPKVVAALLPEKETEQMCQMKQLSEWLSTSLCFTPGTLGGIKVDGTAFHHGGFYPGYTTGALGAVGSYIGFTLDTLYQISPTGRKVFRTALEGMRNYCNLQEWSPALGGRHPFSGRMEKSDIEAFAKLALAEKPEGKEFDPQLASDYLRLQTTSTPSGEFFRSKGCQPASNPEGFFVFNYGSAGIYRYQQYMITLKGYNTDVWGAEIYQKDNRYGRYQSYGAVLIMGNGHPVSRKGSGFKEEGWDWNRMPGTTTIHLPFELLDSPLKGTNMARSKENFSGSTSLEGKYGIFAMKLMERELKNFTPDFVARKSVACFGNRIICLGSGISNSNVNYPTETTLFQCALPAKYQPAVLEDSCTLRDPFGNYFYIQKGKPHQTEGLQHSFHNKSRKATEGKFLTAWIDHGKAPQNAEYEYLILLRPTEKERKEARQSYIIKQQDCQAHIVFDKLTQVTACSFFESYQNAKADLIQQADAETLVMYKKNESDIQLSICSPNLNIEEKTYTTSQPSRPVVKQITIKGKWNSTGNPQVKLQTDKEGNTLIQATCQHGQPQEITLKPVSQTE</sequence>
<dbReference type="SUPFAM" id="SSF74650">
    <property type="entry name" value="Galactose mutarotase-like"/>
    <property type="match status" value="1"/>
</dbReference>
<feature type="domain" description="Polysaccharide lyase family 8 central" evidence="6">
    <location>
        <begin position="565"/>
        <end position="799"/>
    </location>
</feature>
<dbReference type="Pfam" id="PF09092">
    <property type="entry name" value="Lyase_N"/>
    <property type="match status" value="1"/>
</dbReference>
<dbReference type="GO" id="GO:0030246">
    <property type="term" value="F:carbohydrate binding"/>
    <property type="evidence" value="ECO:0007669"/>
    <property type="project" value="InterPro"/>
</dbReference>
<evidence type="ECO:0000259" key="7">
    <source>
        <dbReference type="Pfam" id="PF09092"/>
    </source>
</evidence>
<dbReference type="InterPro" id="IPR015177">
    <property type="entry name" value="Lyase_catalyt"/>
</dbReference>
<dbReference type="SUPFAM" id="SSF49785">
    <property type="entry name" value="Galactose-binding domain-like"/>
    <property type="match status" value="1"/>
</dbReference>
<dbReference type="InterPro" id="IPR011013">
    <property type="entry name" value="Gal_mutarotase_sf_dom"/>
</dbReference>
<dbReference type="Gene3D" id="2.60.220.10">
    <property type="entry name" value="Polysaccharide lyase family 8-like, C-terminal"/>
    <property type="match status" value="1"/>
</dbReference>
<dbReference type="GO" id="GO:0042597">
    <property type="term" value="C:periplasmic space"/>
    <property type="evidence" value="ECO:0007669"/>
    <property type="project" value="TreeGrafter"/>
</dbReference>
<dbReference type="Gene3D" id="1.50.10.100">
    <property type="entry name" value="Chondroitin AC/alginate lyase"/>
    <property type="match status" value="1"/>
</dbReference>
<protein>
    <submittedName>
        <fullName evidence="9">Chondroitinase</fullName>
    </submittedName>
</protein>
<dbReference type="Proteomes" id="UP000260862">
    <property type="component" value="Unassembled WGS sequence"/>
</dbReference>
<organism evidence="9 10">
    <name type="scientific">Phocaeicola plebeius</name>
    <dbReference type="NCBI Taxonomy" id="310297"/>
    <lineage>
        <taxon>Bacteria</taxon>
        <taxon>Pseudomonadati</taxon>
        <taxon>Bacteroidota</taxon>
        <taxon>Bacteroidia</taxon>
        <taxon>Bacteroidales</taxon>
        <taxon>Bacteroidaceae</taxon>
        <taxon>Phocaeicola</taxon>
    </lineage>
</organism>
<dbReference type="InterPro" id="IPR014718">
    <property type="entry name" value="GH-type_carb-bd"/>
</dbReference>
<accession>A0A3E4MN27</accession>